<dbReference type="WBParaSite" id="ACAC_0001341301-mRNA-1">
    <property type="protein sequence ID" value="ACAC_0001341301-mRNA-1"/>
    <property type="gene ID" value="ACAC_0001341301"/>
</dbReference>
<dbReference type="Proteomes" id="UP000035642">
    <property type="component" value="Unassembled WGS sequence"/>
</dbReference>
<sequence length="56" mass="6484">MSKLDEAPARKRQAERSVETYRDEDGFLDDSRDCMKSVTHEELNIVPFGRQSKLVV</sequence>
<name>A0A0K0DNS4_ANGCA</name>
<keyword evidence="2" id="KW-1185">Reference proteome</keyword>
<organism evidence="2 3">
    <name type="scientific">Angiostrongylus cantonensis</name>
    <name type="common">Rat lungworm</name>
    <dbReference type="NCBI Taxonomy" id="6313"/>
    <lineage>
        <taxon>Eukaryota</taxon>
        <taxon>Metazoa</taxon>
        <taxon>Ecdysozoa</taxon>
        <taxon>Nematoda</taxon>
        <taxon>Chromadorea</taxon>
        <taxon>Rhabditida</taxon>
        <taxon>Rhabditina</taxon>
        <taxon>Rhabditomorpha</taxon>
        <taxon>Strongyloidea</taxon>
        <taxon>Metastrongylidae</taxon>
        <taxon>Angiostrongylus</taxon>
    </lineage>
</organism>
<proteinExistence type="predicted"/>
<reference evidence="2" key="1">
    <citation type="submission" date="2012-09" db="EMBL/GenBank/DDBJ databases">
        <authorList>
            <person name="Martin A.A."/>
        </authorList>
    </citation>
    <scope>NUCLEOTIDE SEQUENCE</scope>
</reference>
<evidence type="ECO:0000256" key="1">
    <source>
        <dbReference type="SAM" id="MobiDB-lite"/>
    </source>
</evidence>
<feature type="region of interest" description="Disordered" evidence="1">
    <location>
        <begin position="1"/>
        <end position="23"/>
    </location>
</feature>
<protein>
    <submittedName>
        <fullName evidence="3">Movement protein</fullName>
    </submittedName>
</protein>
<evidence type="ECO:0000313" key="2">
    <source>
        <dbReference type="Proteomes" id="UP000035642"/>
    </source>
</evidence>
<dbReference type="AlphaFoldDB" id="A0A0K0DNS4"/>
<accession>A0A0K0DNS4</accession>
<evidence type="ECO:0000313" key="3">
    <source>
        <dbReference type="WBParaSite" id="ACAC_0001341301-mRNA-1"/>
    </source>
</evidence>
<reference evidence="3" key="2">
    <citation type="submission" date="2017-02" db="UniProtKB">
        <authorList>
            <consortium name="WormBaseParasite"/>
        </authorList>
    </citation>
    <scope>IDENTIFICATION</scope>
</reference>